<evidence type="ECO:0000256" key="1">
    <source>
        <dbReference type="SAM" id="Phobius"/>
    </source>
</evidence>
<dbReference type="RefSeq" id="WP_213639237.1">
    <property type="nucleotide sequence ID" value="NZ_JADPMV010000001.1"/>
</dbReference>
<keyword evidence="3" id="KW-1185">Reference proteome</keyword>
<evidence type="ECO:0000313" key="3">
    <source>
        <dbReference type="Proteomes" id="UP001196601"/>
    </source>
</evidence>
<name>A0ABS5PZJ5_9PSED</name>
<keyword evidence="1" id="KW-1133">Transmembrane helix</keyword>
<dbReference type="EMBL" id="JADPMV010000001">
    <property type="protein sequence ID" value="MBS7661928.1"/>
    <property type="molecule type" value="Genomic_DNA"/>
</dbReference>
<dbReference type="Proteomes" id="UP001196601">
    <property type="component" value="Unassembled WGS sequence"/>
</dbReference>
<comment type="caution">
    <text evidence="2">The sequence shown here is derived from an EMBL/GenBank/DDBJ whole genome shotgun (WGS) entry which is preliminary data.</text>
</comment>
<evidence type="ECO:0000313" key="2">
    <source>
        <dbReference type="EMBL" id="MBS7661928.1"/>
    </source>
</evidence>
<gene>
    <name evidence="2" type="ORF">I0D00_08200</name>
</gene>
<accession>A0ABS5PZJ5</accession>
<proteinExistence type="predicted"/>
<reference evidence="2 3" key="1">
    <citation type="journal article" date="2021" name="Syst. Appl. Microbiol.">
        <title>Pseudomonas lalucatii sp. nov. isolated from Vallgornera, a karstic cave in Mallorca, Western Mediterranean.</title>
        <authorList>
            <person name="Busquets A."/>
            <person name="Mulet M."/>
            <person name="Gomila M."/>
            <person name="Garcia-Valdes E."/>
        </authorList>
    </citation>
    <scope>NUCLEOTIDE SEQUENCE [LARGE SCALE GENOMIC DNA]</scope>
    <source>
        <strain evidence="2 3">R1b54</strain>
    </source>
</reference>
<feature type="transmembrane region" description="Helical" evidence="1">
    <location>
        <begin position="32"/>
        <end position="59"/>
    </location>
</feature>
<sequence length="69" mass="7487">MKDSFENIRAEREAPSLRRQQPNQYAGLWKQIALGIIVGGSVLSLIGTLLWLISVGALLGGMTIALPRP</sequence>
<keyword evidence="1" id="KW-0472">Membrane</keyword>
<protein>
    <submittedName>
        <fullName evidence="2">Uncharacterized protein</fullName>
    </submittedName>
</protein>
<organism evidence="2 3">
    <name type="scientific">Pseudomonas lalucatii</name>
    <dbReference type="NCBI Taxonomy" id="1424203"/>
    <lineage>
        <taxon>Bacteria</taxon>
        <taxon>Pseudomonadati</taxon>
        <taxon>Pseudomonadota</taxon>
        <taxon>Gammaproteobacteria</taxon>
        <taxon>Pseudomonadales</taxon>
        <taxon>Pseudomonadaceae</taxon>
        <taxon>Pseudomonas</taxon>
    </lineage>
</organism>
<keyword evidence="1" id="KW-0812">Transmembrane</keyword>